<dbReference type="KEGG" id="ocy:OSSY52_17650"/>
<name>A0A7G1G8Q5_9BACT</name>
<dbReference type="EMBL" id="AP018712">
    <property type="protein sequence ID" value="BBE31624.1"/>
    <property type="molecule type" value="Genomic_DNA"/>
</dbReference>
<evidence type="ECO:0000313" key="3">
    <source>
        <dbReference type="Proteomes" id="UP000516361"/>
    </source>
</evidence>
<evidence type="ECO:0000313" key="2">
    <source>
        <dbReference type="EMBL" id="BBE31624.1"/>
    </source>
</evidence>
<proteinExistence type="predicted"/>
<dbReference type="RefSeq" id="WP_190614280.1">
    <property type="nucleotide sequence ID" value="NZ_AP018712.1"/>
</dbReference>
<keyword evidence="3" id="KW-1185">Reference proteome</keyword>
<reference evidence="2 3" key="1">
    <citation type="submission" date="2018-06" db="EMBL/GenBank/DDBJ databases">
        <title>Genome sequencing of Oceanotoga sp. sy52.</title>
        <authorList>
            <person name="Mori K."/>
        </authorList>
    </citation>
    <scope>NUCLEOTIDE SEQUENCE [LARGE SCALE GENOMIC DNA]</scope>
    <source>
        <strain evidence="3">sy52</strain>
    </source>
</reference>
<feature type="transmembrane region" description="Helical" evidence="1">
    <location>
        <begin position="150"/>
        <end position="173"/>
    </location>
</feature>
<accession>A0A7G1G8Q5</accession>
<gene>
    <name evidence="2" type="ORF">OSSY52_17650</name>
</gene>
<keyword evidence="1" id="KW-1133">Transmembrane helix</keyword>
<dbReference type="AlphaFoldDB" id="A0A7G1G8Q5"/>
<feature type="transmembrane region" description="Helical" evidence="1">
    <location>
        <begin position="194"/>
        <end position="211"/>
    </location>
</feature>
<keyword evidence="1" id="KW-0812">Transmembrane</keyword>
<dbReference type="InParanoid" id="A0A7G1G8Q5"/>
<keyword evidence="1" id="KW-0472">Membrane</keyword>
<dbReference type="Proteomes" id="UP000516361">
    <property type="component" value="Chromosome"/>
</dbReference>
<protein>
    <submittedName>
        <fullName evidence="2">Uncharacterized protein</fullName>
    </submittedName>
</protein>
<sequence length="235" mass="27952">MEEKILDKVYKIMNEVYPEHYNDNFISNKQIYIEKFDKVFEEIEIIYNEKDKYNLHWAYKNAQEKFNEAFFDIMDEHIKPEISKYKDKIQDEQILRIKKISLKMKKKLKRRFEIFSIASSFVFFIDVLFSIILILIISKLTNQGKSIINSATLSSLFIAFMAFSKITINKFLISPKVKKFGWNMYKKSINKYKKILAVLISILISIEDSISKDMGKDEIKLILKKVISLKNKKLK</sequence>
<organism evidence="2 3">
    <name type="scientific">Tepiditoga spiralis</name>
    <dbReference type="NCBI Taxonomy" id="2108365"/>
    <lineage>
        <taxon>Bacteria</taxon>
        <taxon>Thermotogati</taxon>
        <taxon>Thermotogota</taxon>
        <taxon>Thermotogae</taxon>
        <taxon>Petrotogales</taxon>
        <taxon>Petrotogaceae</taxon>
        <taxon>Tepiditoga</taxon>
    </lineage>
</organism>
<evidence type="ECO:0000256" key="1">
    <source>
        <dbReference type="SAM" id="Phobius"/>
    </source>
</evidence>
<feature type="transmembrane region" description="Helical" evidence="1">
    <location>
        <begin position="114"/>
        <end position="138"/>
    </location>
</feature>